<dbReference type="EMBL" id="CP014646">
    <property type="protein sequence ID" value="AMO38154.1"/>
    <property type="molecule type" value="Genomic_DNA"/>
</dbReference>
<accession>A0A127K8Z7</accession>
<dbReference type="Pfam" id="PF05717">
    <property type="entry name" value="TnpB_IS66"/>
    <property type="match status" value="1"/>
</dbReference>
<dbReference type="STRING" id="1134435.AC731_015145"/>
<dbReference type="Proteomes" id="UP000036902">
    <property type="component" value="Chromosome"/>
</dbReference>
<sequence>MIRIEALWLSAAPLDMRAGMDTLLAQVVRVFGEAQPHHAYLFSNRRGTRLKVLVHDGFGVWLACRRLNQGRFHWREGQDGVALTRAQFDALVLGLPWQRLGDGGVIRTL</sequence>
<dbReference type="PANTHER" id="PTHR36455">
    <property type="match status" value="1"/>
</dbReference>
<keyword evidence="2" id="KW-1185">Reference proteome</keyword>
<dbReference type="AlphaFoldDB" id="A0A127K8Z7"/>
<protein>
    <submittedName>
        <fullName evidence="1">Transposase</fullName>
    </submittedName>
</protein>
<evidence type="ECO:0000313" key="1">
    <source>
        <dbReference type="EMBL" id="AMO38154.1"/>
    </source>
</evidence>
<proteinExistence type="predicted"/>
<dbReference type="KEGG" id="thu:AC731_015145"/>
<dbReference type="InterPro" id="IPR008878">
    <property type="entry name" value="Transposase_IS66_Orf2"/>
</dbReference>
<organism evidence="1 2">
    <name type="scientific">Thauera humireducens</name>
    <dbReference type="NCBI Taxonomy" id="1134435"/>
    <lineage>
        <taxon>Bacteria</taxon>
        <taxon>Pseudomonadati</taxon>
        <taxon>Pseudomonadota</taxon>
        <taxon>Betaproteobacteria</taxon>
        <taxon>Rhodocyclales</taxon>
        <taxon>Zoogloeaceae</taxon>
        <taxon>Thauera</taxon>
    </lineage>
</organism>
<evidence type="ECO:0000313" key="2">
    <source>
        <dbReference type="Proteomes" id="UP000036902"/>
    </source>
</evidence>
<gene>
    <name evidence="1" type="ORF">AC731_015145</name>
</gene>
<dbReference type="NCBIfam" id="NF033819">
    <property type="entry name" value="IS66_TnpB"/>
    <property type="match status" value="1"/>
</dbReference>
<name>A0A127K8Z7_9RHOO</name>
<reference evidence="2" key="1">
    <citation type="submission" date="2016-03" db="EMBL/GenBank/DDBJ databases">
        <authorList>
            <person name="Ma C."/>
            <person name="Zhou S."/>
            <person name="Yang G."/>
        </authorList>
    </citation>
    <scope>NUCLEOTIDE SEQUENCE [LARGE SCALE GENOMIC DNA]</scope>
    <source>
        <strain evidence="2">SgZ-1</strain>
    </source>
</reference>
<dbReference type="RefSeq" id="WP_048707257.1">
    <property type="nucleotide sequence ID" value="NZ_CP014646.1"/>
</dbReference>
<dbReference type="PANTHER" id="PTHR36455:SF1">
    <property type="entry name" value="BLR8292 PROTEIN"/>
    <property type="match status" value="1"/>
</dbReference>